<dbReference type="PANTHER" id="PTHR30050">
    <property type="entry name" value="CHROMOSOMAL REPLICATION INITIATOR PROTEIN DNAA"/>
    <property type="match status" value="1"/>
</dbReference>
<reference evidence="2 3" key="1">
    <citation type="submission" date="2018-04" db="EMBL/GenBank/DDBJ databases">
        <title>Genomic Encyclopedia of Archaeal and Bacterial Type Strains, Phase II (KMG-II): from individual species to whole genera.</title>
        <authorList>
            <person name="Goeker M."/>
        </authorList>
    </citation>
    <scope>NUCLEOTIDE SEQUENCE [LARGE SCALE GENOMIC DNA]</scope>
    <source>
        <strain evidence="2 3">DSM 45787</strain>
    </source>
</reference>
<dbReference type="GO" id="GO:0005524">
    <property type="term" value="F:ATP binding"/>
    <property type="evidence" value="ECO:0007669"/>
    <property type="project" value="InterPro"/>
</dbReference>
<accession>A0A2T6BD27</accession>
<proteinExistence type="predicted"/>
<evidence type="ECO:0000259" key="1">
    <source>
        <dbReference type="Pfam" id="PF01695"/>
    </source>
</evidence>
<dbReference type="RefSeq" id="WP_108025462.1">
    <property type="nucleotide sequence ID" value="NZ_QBKR01000024.1"/>
</dbReference>
<dbReference type="Pfam" id="PF01695">
    <property type="entry name" value="IstB_IS21"/>
    <property type="match status" value="1"/>
</dbReference>
<evidence type="ECO:0000313" key="2">
    <source>
        <dbReference type="EMBL" id="PTX53967.1"/>
    </source>
</evidence>
<dbReference type="OrthoDB" id="1655960at2"/>
<organism evidence="2 3">
    <name type="scientific">Melghirimyces profundicolus</name>
    <dbReference type="NCBI Taxonomy" id="1242148"/>
    <lineage>
        <taxon>Bacteria</taxon>
        <taxon>Bacillati</taxon>
        <taxon>Bacillota</taxon>
        <taxon>Bacilli</taxon>
        <taxon>Bacillales</taxon>
        <taxon>Thermoactinomycetaceae</taxon>
        <taxon>Melghirimyces</taxon>
    </lineage>
</organism>
<dbReference type="GO" id="GO:0006260">
    <property type="term" value="P:DNA replication"/>
    <property type="evidence" value="ECO:0007669"/>
    <property type="project" value="TreeGrafter"/>
</dbReference>
<dbReference type="InterPro" id="IPR027417">
    <property type="entry name" value="P-loop_NTPase"/>
</dbReference>
<dbReference type="SUPFAM" id="SSF52540">
    <property type="entry name" value="P-loop containing nucleoside triphosphate hydrolases"/>
    <property type="match status" value="1"/>
</dbReference>
<evidence type="ECO:0000313" key="3">
    <source>
        <dbReference type="Proteomes" id="UP000244240"/>
    </source>
</evidence>
<comment type="caution">
    <text evidence="2">The sequence shown here is derived from an EMBL/GenBank/DDBJ whole genome shotgun (WGS) entry which is preliminary data.</text>
</comment>
<name>A0A2T6BD27_9BACL</name>
<feature type="domain" description="IstB-like ATP-binding" evidence="1">
    <location>
        <begin position="104"/>
        <end position="200"/>
    </location>
</feature>
<gene>
    <name evidence="2" type="ORF">C8P63_12423</name>
</gene>
<dbReference type="EMBL" id="QBKR01000024">
    <property type="protein sequence ID" value="PTX53967.1"/>
    <property type="molecule type" value="Genomic_DNA"/>
</dbReference>
<dbReference type="Gene3D" id="3.40.50.300">
    <property type="entry name" value="P-loop containing nucleotide triphosphate hydrolases"/>
    <property type="match status" value="1"/>
</dbReference>
<dbReference type="Proteomes" id="UP000244240">
    <property type="component" value="Unassembled WGS sequence"/>
</dbReference>
<keyword evidence="3" id="KW-1185">Reference proteome</keyword>
<dbReference type="PANTHER" id="PTHR30050:SF4">
    <property type="entry name" value="ATP-BINDING PROTEIN RV3427C IN INSERTION SEQUENCE-RELATED"/>
    <property type="match status" value="1"/>
</dbReference>
<sequence length="241" mass="27699">MGYITDVTGWKVRGKCECLVRQHTRERLKAAMIPEEFKGASFNRYKRENAVQRAMYDAMVAYLQDFNQIQNTPHNSIGFIARYGEQRLKALRSFEERRQMKTKHNNFGMGKTHLQIAAAKELIKRGKAVLVVSDVMLMEELMQAKRVDGVELNRILGAVIQTPVLVWDDIGKSNPSDPRRSMYFQIIDERYKAQRPILFSSNEDPETLEDRIGHAATSRLFGMARGRVYRVEGPDCRLVGS</sequence>
<dbReference type="AlphaFoldDB" id="A0A2T6BD27"/>
<protein>
    <submittedName>
        <fullName evidence="2">DNA replication protein DnaC</fullName>
    </submittedName>
</protein>
<dbReference type="InterPro" id="IPR002611">
    <property type="entry name" value="IstB_ATP-bd"/>
</dbReference>